<dbReference type="EMBL" id="AEIU01000051">
    <property type="protein sequence ID" value="EFP97702.1"/>
    <property type="molecule type" value="Genomic_DNA"/>
</dbReference>
<dbReference type="Gene3D" id="3.40.50.410">
    <property type="entry name" value="von Willebrand factor, type A domain"/>
    <property type="match status" value="1"/>
</dbReference>
<dbReference type="OrthoDB" id="5670502at2"/>
<dbReference type="InterPro" id="IPR028087">
    <property type="entry name" value="Tad_N"/>
</dbReference>
<keyword evidence="1" id="KW-0472">Membrane</keyword>
<evidence type="ECO:0000313" key="3">
    <source>
        <dbReference type="EMBL" id="EFP97702.1"/>
    </source>
</evidence>
<sequence length="498" mass="56736">MLIRQTQNSSLKKQQGVAAVWMGLLLVPIMGVTFWAVEGSRYVQESSRLRDSAEAAAIAVTIEDRKGRADSMAEEYVRSYVRDIESTALTTSRDYRARDDAKGIREYIEYTVDARTTHKSWFVSNFIPSFDRKQELAGRSVAGKEPIQPGEDTIDIVFVSDFSTSMYGSKLRVLKSSIDQISIKILCESPRYDQQISSYICDDKRATGVNRIGFVPFNIRTREMIWSRDGRAVSQLVYLNGDASVSTYTYNDIDWDRWRMSSKESVEKCAQNYFNCNVPQWQNHQRAKRIFDVVGDYSDPDMFDYIDFDATVSDMFNDKSRSKSNFYRTTKGVRLYSGSLHAQFQNILLTNDLLDLEAIQNMTAAGNTAAYQGILRGLQVLKQGQPSIDADEEVQQAYQNKNKMLLILSDGQETDERIINELVKNKMCDKAREEIPGLYIGVIGIKFSASDQNGFKECVENEDEDIIDVSNLNELIEKIEELIMKGSRGLGITRLYQR</sequence>
<accession>E3BGY3</accession>
<dbReference type="Proteomes" id="UP000002943">
    <property type="component" value="Unassembled WGS sequence"/>
</dbReference>
<keyword evidence="4" id="KW-1185">Reference proteome</keyword>
<organism evidence="3 4">
    <name type="scientific">Vibrio caribbeanicus ATCC BAA-2122</name>
    <dbReference type="NCBI Taxonomy" id="796620"/>
    <lineage>
        <taxon>Bacteria</taxon>
        <taxon>Pseudomonadati</taxon>
        <taxon>Pseudomonadota</taxon>
        <taxon>Gammaproteobacteria</taxon>
        <taxon>Vibrionales</taxon>
        <taxon>Vibrionaceae</taxon>
        <taxon>Vibrio</taxon>
    </lineage>
</organism>
<dbReference type="AlphaFoldDB" id="E3BGY3"/>
<keyword evidence="1" id="KW-0812">Transmembrane</keyword>
<reference evidence="3 4" key="1">
    <citation type="journal article" date="2012" name="Int. J. Syst. Evol. Microbiol.">
        <title>Vibrio caribbeanicus sp. nov., isolated from the marine sponge Scleritoderma cyanea.</title>
        <authorList>
            <person name="Hoffmann M."/>
            <person name="Monday S.R."/>
            <person name="Allard M.W."/>
            <person name="Strain E.A."/>
            <person name="Whittaker P."/>
            <person name="Naum M."/>
            <person name="McCarthy P.J."/>
            <person name="Lopez J.V."/>
            <person name="Fischer M."/>
            <person name="Brown E.W."/>
        </authorList>
    </citation>
    <scope>NUCLEOTIDE SEQUENCE [LARGE SCALE GENOMIC DNA]</scope>
    <source>
        <strain evidence="3 4">ATCC BAA-2122</strain>
    </source>
</reference>
<evidence type="ECO:0000256" key="1">
    <source>
        <dbReference type="SAM" id="Phobius"/>
    </source>
</evidence>
<dbReference type="RefSeq" id="WP_009600227.1">
    <property type="nucleotide sequence ID" value="NZ_AEIU01000051.1"/>
</dbReference>
<dbReference type="eggNOG" id="COG2304">
    <property type="taxonomic scope" value="Bacteria"/>
</dbReference>
<dbReference type="InterPro" id="IPR036465">
    <property type="entry name" value="vWFA_dom_sf"/>
</dbReference>
<comment type="caution">
    <text evidence="3">The sequence shown here is derived from an EMBL/GenBank/DDBJ whole genome shotgun (WGS) entry which is preliminary data.</text>
</comment>
<evidence type="ECO:0000259" key="2">
    <source>
        <dbReference type="Pfam" id="PF13400"/>
    </source>
</evidence>
<keyword evidence="1" id="KW-1133">Transmembrane helix</keyword>
<feature type="transmembrane region" description="Helical" evidence="1">
    <location>
        <begin position="16"/>
        <end position="37"/>
    </location>
</feature>
<proteinExistence type="predicted"/>
<dbReference type="STRING" id="796620.VIBC2010_06179"/>
<name>E3BGY3_9VIBR</name>
<dbReference type="SUPFAM" id="SSF53300">
    <property type="entry name" value="vWA-like"/>
    <property type="match status" value="1"/>
</dbReference>
<feature type="domain" description="Putative Flp pilus-assembly TadG-like N-terminal" evidence="2">
    <location>
        <begin position="16"/>
        <end position="59"/>
    </location>
</feature>
<gene>
    <name evidence="3" type="ORF">VIBC2010_06179</name>
</gene>
<evidence type="ECO:0000313" key="4">
    <source>
        <dbReference type="Proteomes" id="UP000002943"/>
    </source>
</evidence>
<dbReference type="Pfam" id="PF13400">
    <property type="entry name" value="Tad"/>
    <property type="match status" value="1"/>
</dbReference>
<protein>
    <submittedName>
        <fullName evidence="3">Flp pilus assembly protein TadG</fullName>
    </submittedName>
</protein>